<feature type="domain" description="Transposase IS204/IS1001/IS1096/IS1165 DDE" evidence="1">
    <location>
        <begin position="151"/>
        <end position="386"/>
    </location>
</feature>
<evidence type="ECO:0000259" key="2">
    <source>
        <dbReference type="Pfam" id="PF14690"/>
    </source>
</evidence>
<dbReference type="EMBL" id="CDGG01000001">
    <property type="protein sequence ID" value="CEI81503.1"/>
    <property type="molecule type" value="Genomic_DNA"/>
</dbReference>
<dbReference type="NCBIfam" id="NF033550">
    <property type="entry name" value="transpos_ISL3"/>
    <property type="match status" value="1"/>
</dbReference>
<dbReference type="PANTHER" id="PTHR33498">
    <property type="entry name" value="TRANSPOSASE FOR INSERTION SEQUENCE ELEMENT IS1557"/>
    <property type="match status" value="1"/>
</dbReference>
<dbReference type="Pfam" id="PF14690">
    <property type="entry name" value="Zn_ribbon_ISL3"/>
    <property type="match status" value="1"/>
</dbReference>
<evidence type="ECO:0000313" key="7">
    <source>
        <dbReference type="EMBL" id="CEI82723.1"/>
    </source>
</evidence>
<dbReference type="InterPro" id="IPR002560">
    <property type="entry name" value="Transposase_DDE"/>
</dbReference>
<dbReference type="AlphaFoldDB" id="A0A0A1MEI1"/>
<reference evidence="5 9" key="1">
    <citation type="submission" date="2014-11" db="EMBL/GenBank/DDBJ databases">
        <authorList>
            <person name="Urmite Genomes Urmite Genomes"/>
        </authorList>
    </citation>
    <scope>NUCLEOTIDE SEQUENCE [LARGE SCALE GENOMIC DNA]</scope>
    <source>
        <strain evidence="5 9">Oc5</strain>
    </source>
</reference>
<feature type="domain" description="Transposase IS204/IS1001/IS1096/IS1165 zinc-finger" evidence="2">
    <location>
        <begin position="41"/>
        <end position="84"/>
    </location>
</feature>
<protein>
    <submittedName>
        <fullName evidence="5">Transposase</fullName>
    </submittedName>
</protein>
<name>A0A0A1MEI1_9BACI</name>
<evidence type="ECO:0000313" key="4">
    <source>
        <dbReference type="EMBL" id="CEI81500.1"/>
    </source>
</evidence>
<evidence type="ECO:0000313" key="3">
    <source>
        <dbReference type="EMBL" id="CEI81011.1"/>
    </source>
</evidence>
<dbReference type="EMBL" id="CDGG01000001">
    <property type="protein sequence ID" value="CEI82723.1"/>
    <property type="molecule type" value="Genomic_DNA"/>
</dbReference>
<evidence type="ECO:0000313" key="6">
    <source>
        <dbReference type="EMBL" id="CEI82520.1"/>
    </source>
</evidence>
<dbReference type="InterPro" id="IPR047951">
    <property type="entry name" value="Transpos_ISL3"/>
</dbReference>
<dbReference type="InterPro" id="IPR029261">
    <property type="entry name" value="Transposase_Znf"/>
</dbReference>
<evidence type="ECO:0000313" key="9">
    <source>
        <dbReference type="Proteomes" id="UP000040453"/>
    </source>
</evidence>
<dbReference type="EMBL" id="CDGG01000001">
    <property type="protein sequence ID" value="CEI81011.1"/>
    <property type="molecule type" value="Genomic_DNA"/>
</dbReference>
<sequence length="401" mass="47536">MQHHFITELLGIKDTHVDVWDIREEESYLIAELFTKQRMQKCPCCGKRTKRIHSYRWQSIQGPVLTTKEVHISLRKRRYICMSCHHTFYERLQMIHRYQRCTASVQTAAMMHAAVSSFRTAALVTGVTVNRVLRWFDQKELPTSKVLPRVIAIDEFKGDADGERFQLNVVDVENRRIIDILPDRKVETIEAYLNSCDTGKVEMVVMDLSQAFKQAIRKALGNPLIIADRFHFMRQAYWALDEVRREVQKQLPKKDRIRMKRSKKLLWKSWTTCSDDQKKKVQELLKIDLRLKEAYDLKHELDTWFKESDAHNATAGLEACLEKLNASRLEGFHRVARTFKRWQQEILHSFMYPFNNGYIEGVNNTIKVLKRLSYGIKQFDRMRKKILWQQEVKLVLKQAYK</sequence>
<evidence type="ECO:0000313" key="5">
    <source>
        <dbReference type="EMBL" id="CEI81503.1"/>
    </source>
</evidence>
<gene>
    <name evidence="3" type="ORF">BN997_00826</name>
    <name evidence="4" type="ORF">BN997_01323</name>
    <name evidence="5" type="ORF">BN997_01326</name>
    <name evidence="6" type="ORF">BN997_02388</name>
    <name evidence="7" type="ORF">BN997_02609</name>
    <name evidence="8" type="ORF">BN997_03810</name>
</gene>
<dbReference type="EMBL" id="CDGG01000001">
    <property type="protein sequence ID" value="CEI82520.1"/>
    <property type="molecule type" value="Genomic_DNA"/>
</dbReference>
<dbReference type="Pfam" id="PF01610">
    <property type="entry name" value="DDE_Tnp_ISL3"/>
    <property type="match status" value="1"/>
</dbReference>
<dbReference type="PANTHER" id="PTHR33498:SF1">
    <property type="entry name" value="TRANSPOSASE FOR INSERTION SEQUENCE ELEMENT IS1557"/>
    <property type="match status" value="1"/>
</dbReference>
<dbReference type="RefSeq" id="WP_042529866.1">
    <property type="nucleotide sequence ID" value="NZ_CDGG01000001.1"/>
</dbReference>
<keyword evidence="9" id="KW-1185">Reference proteome</keyword>
<evidence type="ECO:0000313" key="8">
    <source>
        <dbReference type="EMBL" id="CEI83886.1"/>
    </source>
</evidence>
<accession>A0A0A1MEI1</accession>
<dbReference type="Proteomes" id="UP000040453">
    <property type="component" value="Unassembled WGS sequence"/>
</dbReference>
<evidence type="ECO:0000259" key="1">
    <source>
        <dbReference type="Pfam" id="PF01610"/>
    </source>
</evidence>
<dbReference type="EMBL" id="CDGG01000001">
    <property type="protein sequence ID" value="CEI83886.1"/>
    <property type="molecule type" value="Genomic_DNA"/>
</dbReference>
<dbReference type="EMBL" id="CDGG01000001">
    <property type="protein sequence ID" value="CEI81500.1"/>
    <property type="molecule type" value="Genomic_DNA"/>
</dbReference>
<dbReference type="OrthoDB" id="6197054at2"/>
<organism evidence="5 9">
    <name type="scientific">Oceanobacillus oncorhynchi</name>
    <dbReference type="NCBI Taxonomy" id="545501"/>
    <lineage>
        <taxon>Bacteria</taxon>
        <taxon>Bacillati</taxon>
        <taxon>Bacillota</taxon>
        <taxon>Bacilli</taxon>
        <taxon>Bacillales</taxon>
        <taxon>Bacillaceae</taxon>
        <taxon>Oceanobacillus</taxon>
    </lineage>
</organism>
<proteinExistence type="predicted"/>